<reference evidence="3" key="1">
    <citation type="submission" date="2021-02" db="EMBL/GenBank/DDBJ databases">
        <authorList>
            <person name="Nowell W R."/>
        </authorList>
    </citation>
    <scope>NUCLEOTIDE SEQUENCE</scope>
</reference>
<proteinExistence type="inferred from homology"/>
<dbReference type="InterPro" id="IPR004345">
    <property type="entry name" value="TB2_DP1_HVA22"/>
</dbReference>
<feature type="compositionally biased region" description="Basic and acidic residues" evidence="2">
    <location>
        <begin position="180"/>
        <end position="190"/>
    </location>
</feature>
<evidence type="ECO:0000313" key="4">
    <source>
        <dbReference type="Proteomes" id="UP000663828"/>
    </source>
</evidence>
<feature type="transmembrane region" description="Helical" evidence="1">
    <location>
        <begin position="41"/>
        <end position="59"/>
    </location>
</feature>
<feature type="compositionally biased region" description="Low complexity" evidence="2">
    <location>
        <begin position="250"/>
        <end position="266"/>
    </location>
</feature>
<evidence type="ECO:0000313" key="3">
    <source>
        <dbReference type="EMBL" id="CAF0869376.1"/>
    </source>
</evidence>
<keyword evidence="4" id="KW-1185">Reference proteome</keyword>
<feature type="compositionally biased region" description="Polar residues" evidence="2">
    <location>
        <begin position="152"/>
        <end position="167"/>
    </location>
</feature>
<keyword evidence="1" id="KW-1133">Transmembrane helix</keyword>
<feature type="transmembrane region" description="Helical" evidence="1">
    <location>
        <begin position="5"/>
        <end position="21"/>
    </location>
</feature>
<comment type="subcellular location">
    <subcellularLocation>
        <location evidence="1">Membrane</location>
        <topology evidence="1">Multi-pass membrane protein</topology>
    </subcellularLocation>
</comment>
<dbReference type="PANTHER" id="PTHR12300:SF117">
    <property type="entry name" value="LP05237P-RELATED"/>
    <property type="match status" value="1"/>
</dbReference>
<dbReference type="GO" id="GO:0005881">
    <property type="term" value="C:cytoplasmic microtubule"/>
    <property type="evidence" value="ECO:0007669"/>
    <property type="project" value="TreeGrafter"/>
</dbReference>
<dbReference type="AlphaFoldDB" id="A0A813X8J7"/>
<organism evidence="3 4">
    <name type="scientific">Adineta ricciae</name>
    <name type="common">Rotifer</name>
    <dbReference type="NCBI Taxonomy" id="249248"/>
    <lineage>
        <taxon>Eukaryota</taxon>
        <taxon>Metazoa</taxon>
        <taxon>Spiralia</taxon>
        <taxon>Gnathifera</taxon>
        <taxon>Rotifera</taxon>
        <taxon>Eurotatoria</taxon>
        <taxon>Bdelloidea</taxon>
        <taxon>Adinetida</taxon>
        <taxon>Adinetidae</taxon>
        <taxon>Adineta</taxon>
    </lineage>
</organism>
<dbReference type="GO" id="GO:0008017">
    <property type="term" value="F:microtubule binding"/>
    <property type="evidence" value="ECO:0007669"/>
    <property type="project" value="TreeGrafter"/>
</dbReference>
<dbReference type="GO" id="GO:0005789">
    <property type="term" value="C:endoplasmic reticulum membrane"/>
    <property type="evidence" value="ECO:0007669"/>
    <property type="project" value="TreeGrafter"/>
</dbReference>
<feature type="region of interest" description="Disordered" evidence="2">
    <location>
        <begin position="152"/>
        <end position="288"/>
    </location>
</feature>
<evidence type="ECO:0000256" key="2">
    <source>
        <dbReference type="SAM" id="MobiDB-lite"/>
    </source>
</evidence>
<dbReference type="EMBL" id="CAJNOR010000291">
    <property type="protein sequence ID" value="CAF0869376.1"/>
    <property type="molecule type" value="Genomic_DNA"/>
</dbReference>
<protein>
    <recommendedName>
        <fullName evidence="1">Receptor expression-enhancing protein</fullName>
    </recommendedName>
</protein>
<feature type="transmembrane region" description="Helical" evidence="1">
    <location>
        <begin position="65"/>
        <end position="86"/>
    </location>
</feature>
<dbReference type="PANTHER" id="PTHR12300">
    <property type="entry name" value="HVA22-LIKE PROTEINS"/>
    <property type="match status" value="1"/>
</dbReference>
<gene>
    <name evidence="3" type="ORF">XAT740_LOCUS6410</name>
</gene>
<dbReference type="GO" id="GO:0071786">
    <property type="term" value="P:endoplasmic reticulum tubular network organization"/>
    <property type="evidence" value="ECO:0007669"/>
    <property type="project" value="TreeGrafter"/>
</dbReference>
<keyword evidence="1" id="KW-0472">Membrane</keyword>
<comment type="similarity">
    <text evidence="1">Belongs to the DP1 family.</text>
</comment>
<name>A0A813X8J7_ADIRI</name>
<evidence type="ECO:0000256" key="1">
    <source>
        <dbReference type="RuleBase" id="RU362006"/>
    </source>
</evidence>
<dbReference type="Pfam" id="PF03134">
    <property type="entry name" value="TB2_DP1_HVA22"/>
    <property type="match status" value="1"/>
</dbReference>
<dbReference type="Proteomes" id="UP000663828">
    <property type="component" value="Unassembled WGS sequence"/>
</dbReference>
<comment type="caution">
    <text evidence="3">The sequence shown here is derived from an EMBL/GenBank/DDBJ whole genome shotgun (WGS) entry which is preliminary data.</text>
</comment>
<accession>A0A813X8J7</accession>
<dbReference type="GO" id="GO:0071782">
    <property type="term" value="C:endoplasmic reticulum tubular network"/>
    <property type="evidence" value="ECO:0007669"/>
    <property type="project" value="TreeGrafter"/>
</dbReference>
<sequence length="288" mass="32941">MVSSLLARCIIVTIGTLYPGYRSYKSLITSDLRAVVDCLRYWIVFSIFIACETVTDIVLSWFPFYYWIKIAIVFWIVSPAGSTFLYKRFIQPLLKEREQEIDQLIEHTRQKSYSAILDLTNKGFRYASNVFLNTAVLGQTYLGEHLKRSLSTSDISNSGAKNANNPPATLYEESEEDVEFTSRLKEDQKYLSKGTNRKPLSHYQEKPDEFSDNPLDEYEMSKVMARRGRSANKTNSNENHVETTSKRQVKQTSTTKRSAAAKTGASLERAVNSSNDTDDEVDNMRKRT</sequence>
<keyword evidence="1" id="KW-0812">Transmembrane</keyword>